<gene>
    <name evidence="3" type="ORF">OTI717_LOCUS21044</name>
    <name evidence="2" type="ORF">RFH988_LOCUS30173</name>
</gene>
<organism evidence="2 4">
    <name type="scientific">Rotaria sordida</name>
    <dbReference type="NCBI Taxonomy" id="392033"/>
    <lineage>
        <taxon>Eukaryota</taxon>
        <taxon>Metazoa</taxon>
        <taxon>Spiralia</taxon>
        <taxon>Gnathifera</taxon>
        <taxon>Rotifera</taxon>
        <taxon>Eurotatoria</taxon>
        <taxon>Bdelloidea</taxon>
        <taxon>Philodinida</taxon>
        <taxon>Philodinidae</taxon>
        <taxon>Rotaria</taxon>
    </lineage>
</organism>
<reference evidence="2" key="1">
    <citation type="submission" date="2021-02" db="EMBL/GenBank/DDBJ databases">
        <authorList>
            <person name="Nowell W R."/>
        </authorList>
    </citation>
    <scope>NUCLEOTIDE SEQUENCE</scope>
</reference>
<proteinExistence type="predicted"/>
<accession>A0A815EBP6</accession>
<name>A0A815EBP6_9BILA</name>
<dbReference type="Proteomes" id="UP000663882">
    <property type="component" value="Unassembled WGS sequence"/>
</dbReference>
<feature type="region of interest" description="Disordered" evidence="1">
    <location>
        <begin position="1"/>
        <end position="43"/>
    </location>
</feature>
<comment type="caution">
    <text evidence="2">The sequence shown here is derived from an EMBL/GenBank/DDBJ whole genome shotgun (WGS) entry which is preliminary data.</text>
</comment>
<protein>
    <submittedName>
        <fullName evidence="2">Uncharacterized protein</fullName>
    </submittedName>
</protein>
<evidence type="ECO:0000313" key="3">
    <source>
        <dbReference type="EMBL" id="CAF3848845.1"/>
    </source>
</evidence>
<dbReference type="EMBL" id="CAJNOO010002967">
    <property type="protein sequence ID" value="CAF1309595.1"/>
    <property type="molecule type" value="Genomic_DNA"/>
</dbReference>
<feature type="compositionally biased region" description="Basic residues" evidence="1">
    <location>
        <begin position="27"/>
        <end position="42"/>
    </location>
</feature>
<dbReference type="Proteomes" id="UP000663823">
    <property type="component" value="Unassembled WGS sequence"/>
</dbReference>
<evidence type="ECO:0000313" key="4">
    <source>
        <dbReference type="Proteomes" id="UP000663882"/>
    </source>
</evidence>
<evidence type="ECO:0000313" key="2">
    <source>
        <dbReference type="EMBL" id="CAF1309595.1"/>
    </source>
</evidence>
<dbReference type="AlphaFoldDB" id="A0A815EBP6"/>
<dbReference type="EMBL" id="CAJOAX010003344">
    <property type="protein sequence ID" value="CAF3848845.1"/>
    <property type="molecule type" value="Genomic_DNA"/>
</dbReference>
<sequence>MKEYTYEVQHSWEKQRRTNAVDNQHRQQQHHHRRHHHQHHRCYGKDDTAIDADASSMSEMRIFVSRYTDMACLVLRQKQKEKLKSILT</sequence>
<evidence type="ECO:0000256" key="1">
    <source>
        <dbReference type="SAM" id="MobiDB-lite"/>
    </source>
</evidence>
<feature type="compositionally biased region" description="Basic and acidic residues" evidence="1">
    <location>
        <begin position="1"/>
        <end position="16"/>
    </location>
</feature>